<accession>A0A1B3ZBY5</accession>
<reference evidence="2 3" key="1">
    <citation type="submission" date="2016-01" db="EMBL/GenBank/DDBJ databases">
        <title>Complete genome and mega plasmid sequence of Sphingomonas panacis DCY99 elicits systemic resistance in rice to Xanthomonas oryzae.</title>
        <authorList>
            <person name="Kim Y.J."/>
            <person name="Yang D.C."/>
            <person name="Sing P."/>
        </authorList>
    </citation>
    <scope>NUCLEOTIDE SEQUENCE [LARGE SCALE GENOMIC DNA]</scope>
    <source>
        <strain evidence="2 3">DCY99</strain>
    </source>
</reference>
<dbReference type="KEGG" id="span:AWL63_14165"/>
<dbReference type="OrthoDB" id="7573856at2"/>
<evidence type="ECO:0000256" key="1">
    <source>
        <dbReference type="SAM" id="MobiDB-lite"/>
    </source>
</evidence>
<keyword evidence="3" id="KW-1185">Reference proteome</keyword>
<proteinExistence type="predicted"/>
<dbReference type="AlphaFoldDB" id="A0A1B3ZBY5"/>
<feature type="region of interest" description="Disordered" evidence="1">
    <location>
        <begin position="1"/>
        <end position="65"/>
    </location>
</feature>
<evidence type="ECO:0000313" key="3">
    <source>
        <dbReference type="Proteomes" id="UP000094256"/>
    </source>
</evidence>
<gene>
    <name evidence="2" type="ORF">AWL63_14165</name>
</gene>
<evidence type="ECO:0000313" key="2">
    <source>
        <dbReference type="EMBL" id="AOH84932.1"/>
    </source>
</evidence>
<dbReference type="STRING" id="1560345.AWL63_14165"/>
<sequence>MTDKQPTHADGGEKSKTVTPKAGSAGESGGGAYPNPHTGKDADGFDGGQTEKAYSGPKNPNATTE</sequence>
<dbReference type="Proteomes" id="UP000094256">
    <property type="component" value="Chromosome"/>
</dbReference>
<protein>
    <submittedName>
        <fullName evidence="2">Uncharacterized protein</fullName>
    </submittedName>
</protein>
<organism evidence="2 3">
    <name type="scientific">Sphingomonas panacis</name>
    <dbReference type="NCBI Taxonomy" id="1560345"/>
    <lineage>
        <taxon>Bacteria</taxon>
        <taxon>Pseudomonadati</taxon>
        <taxon>Pseudomonadota</taxon>
        <taxon>Alphaproteobacteria</taxon>
        <taxon>Sphingomonadales</taxon>
        <taxon>Sphingomonadaceae</taxon>
        <taxon>Sphingomonas</taxon>
    </lineage>
</organism>
<dbReference type="EMBL" id="CP014168">
    <property type="protein sequence ID" value="AOH84932.1"/>
    <property type="molecule type" value="Genomic_DNA"/>
</dbReference>
<dbReference type="RefSeq" id="WP_069205483.1">
    <property type="nucleotide sequence ID" value="NZ_CP014168.1"/>
</dbReference>
<name>A0A1B3ZBY5_9SPHN</name>
<feature type="compositionally biased region" description="Basic and acidic residues" evidence="1">
    <location>
        <begin position="1"/>
        <end position="16"/>
    </location>
</feature>